<keyword evidence="5 7" id="KW-1133">Transmembrane helix</keyword>
<gene>
    <name evidence="9" type="ORF">NCTC13043_00289</name>
</gene>
<feature type="transmembrane region" description="Helical" evidence="7">
    <location>
        <begin position="12"/>
        <end position="33"/>
    </location>
</feature>
<keyword evidence="4 7" id="KW-0812">Transmembrane</keyword>
<evidence type="ECO:0000256" key="5">
    <source>
        <dbReference type="ARBA" id="ARBA00022989"/>
    </source>
</evidence>
<organism evidence="9 10">
    <name type="scientific">Prevotella pallens</name>
    <dbReference type="NCBI Taxonomy" id="60133"/>
    <lineage>
        <taxon>Bacteria</taxon>
        <taxon>Pseudomonadati</taxon>
        <taxon>Bacteroidota</taxon>
        <taxon>Bacteroidia</taxon>
        <taxon>Bacteroidales</taxon>
        <taxon>Prevotellaceae</taxon>
        <taxon>Prevotella</taxon>
    </lineage>
</organism>
<dbReference type="OrthoDB" id="1072135at2"/>
<dbReference type="GO" id="GO:0016413">
    <property type="term" value="F:O-acetyltransferase activity"/>
    <property type="evidence" value="ECO:0007669"/>
    <property type="project" value="TreeGrafter"/>
</dbReference>
<dbReference type="PANTHER" id="PTHR40074">
    <property type="entry name" value="O-ACETYLTRANSFERASE WECH"/>
    <property type="match status" value="1"/>
</dbReference>
<name>A0A379EZ17_9BACT</name>
<evidence type="ECO:0000313" key="10">
    <source>
        <dbReference type="Proteomes" id="UP000254235"/>
    </source>
</evidence>
<sequence>MRISINTANTQSQVISILRFPLVVLILFIHSNFHNISADWDVFWTINTTGIGPQVPSLGDVFDIISNSLATLANPFFFFISGSLFFKEGLFSKELYLHKLQRRAFSLLLPYILWISTYLFLLSVAEGILPNWTAIVHKPIESFSFTDWLLCFWDISKIGPQGGIAAPLVIPFWYIRDLMVICLFTPIIYKVLHWLANKRKEISILLFFALLYASRWAENLPGLSVQGLLFFSFGAFFSIKQIKFIDVMRPLKWGGLFFAIFAWQINCANLMYAGLIVFTVSTTTRILERRKQQNKLAFPLPLVLINSTFFVFAFHSIVLGGILTILKRGIVVPHNELEAFLIYILSPVTMLTVSVGVYWLFYKIAPRIVSIYCGGR</sequence>
<accession>A0A379EZ17</accession>
<dbReference type="GO" id="GO:0005886">
    <property type="term" value="C:plasma membrane"/>
    <property type="evidence" value="ECO:0007669"/>
    <property type="project" value="UniProtKB-SubCell"/>
</dbReference>
<evidence type="ECO:0000256" key="7">
    <source>
        <dbReference type="SAM" id="Phobius"/>
    </source>
</evidence>
<evidence type="ECO:0000256" key="3">
    <source>
        <dbReference type="ARBA" id="ARBA00022475"/>
    </source>
</evidence>
<dbReference type="AlphaFoldDB" id="A0A379EZ17"/>
<feature type="transmembrane region" description="Helical" evidence="7">
    <location>
        <begin position="254"/>
        <end position="280"/>
    </location>
</feature>
<evidence type="ECO:0000256" key="6">
    <source>
        <dbReference type="ARBA" id="ARBA00023136"/>
    </source>
</evidence>
<dbReference type="GO" id="GO:0009246">
    <property type="term" value="P:enterobacterial common antigen biosynthetic process"/>
    <property type="evidence" value="ECO:0007669"/>
    <property type="project" value="TreeGrafter"/>
</dbReference>
<feature type="domain" description="Acyltransferase 3" evidence="8">
    <location>
        <begin position="16"/>
        <end position="359"/>
    </location>
</feature>
<dbReference type="RefSeq" id="WP_115082776.1">
    <property type="nucleotide sequence ID" value="NZ_UGTP01000001.1"/>
</dbReference>
<feature type="transmembrane region" description="Helical" evidence="7">
    <location>
        <begin position="64"/>
        <end position="86"/>
    </location>
</feature>
<dbReference type="EMBL" id="UGTP01000001">
    <property type="protein sequence ID" value="SUC11443.1"/>
    <property type="molecule type" value="Genomic_DNA"/>
</dbReference>
<dbReference type="Proteomes" id="UP000254235">
    <property type="component" value="Unassembled WGS sequence"/>
</dbReference>
<evidence type="ECO:0000256" key="1">
    <source>
        <dbReference type="ARBA" id="ARBA00004651"/>
    </source>
</evidence>
<feature type="transmembrane region" description="Helical" evidence="7">
    <location>
        <begin position="170"/>
        <end position="189"/>
    </location>
</feature>
<dbReference type="Pfam" id="PF01757">
    <property type="entry name" value="Acyl_transf_3"/>
    <property type="match status" value="1"/>
</dbReference>
<keyword evidence="3" id="KW-1003">Cell membrane</keyword>
<feature type="transmembrane region" description="Helical" evidence="7">
    <location>
        <begin position="223"/>
        <end position="242"/>
    </location>
</feature>
<keyword evidence="6 7" id="KW-0472">Membrane</keyword>
<dbReference type="PANTHER" id="PTHR40074:SF2">
    <property type="entry name" value="O-ACETYLTRANSFERASE WECH"/>
    <property type="match status" value="1"/>
</dbReference>
<feature type="transmembrane region" description="Helical" evidence="7">
    <location>
        <begin position="107"/>
        <end position="129"/>
    </location>
</feature>
<dbReference type="InterPro" id="IPR002656">
    <property type="entry name" value="Acyl_transf_3_dom"/>
</dbReference>
<dbReference type="GeneID" id="78570029"/>
<comment type="subcellular location">
    <subcellularLocation>
        <location evidence="1">Cell membrane</location>
        <topology evidence="1">Multi-pass membrane protein</topology>
    </subcellularLocation>
</comment>
<proteinExistence type="inferred from homology"/>
<feature type="transmembrane region" description="Helical" evidence="7">
    <location>
        <begin position="300"/>
        <end position="326"/>
    </location>
</feature>
<feature type="transmembrane region" description="Helical" evidence="7">
    <location>
        <begin position="338"/>
        <end position="361"/>
    </location>
</feature>
<evidence type="ECO:0000313" key="9">
    <source>
        <dbReference type="EMBL" id="SUC11443.1"/>
    </source>
</evidence>
<comment type="similarity">
    <text evidence="2">Belongs to the acyltransferase 3 family.</text>
</comment>
<reference evidence="9 10" key="1">
    <citation type="submission" date="2018-06" db="EMBL/GenBank/DDBJ databases">
        <authorList>
            <consortium name="Pathogen Informatics"/>
            <person name="Doyle S."/>
        </authorList>
    </citation>
    <scope>NUCLEOTIDE SEQUENCE [LARGE SCALE GENOMIC DNA]</scope>
    <source>
        <strain evidence="9 10">NCTC13043</strain>
    </source>
</reference>
<evidence type="ECO:0000259" key="8">
    <source>
        <dbReference type="Pfam" id="PF01757"/>
    </source>
</evidence>
<evidence type="ECO:0000256" key="2">
    <source>
        <dbReference type="ARBA" id="ARBA00007400"/>
    </source>
</evidence>
<protein>
    <submittedName>
        <fullName evidence="9">Uncharacterized protein conserved in bacteria</fullName>
    </submittedName>
</protein>
<evidence type="ECO:0000256" key="4">
    <source>
        <dbReference type="ARBA" id="ARBA00022692"/>
    </source>
</evidence>